<gene>
    <name evidence="1" type="ORF">A3D59_02960</name>
</gene>
<sequence>MGATKIHPIIALWRTFGKEMSAAEFRKWYWEQPEEERSQLANLAAEELGRELDEEADKMPDVEPS</sequence>
<comment type="caution">
    <text evidence="1">The sequence shown here is derived from an EMBL/GenBank/DDBJ whole genome shotgun (WGS) entry which is preliminary data.</text>
</comment>
<name>A0A1G2R638_9BACT</name>
<evidence type="ECO:0000313" key="1">
    <source>
        <dbReference type="EMBL" id="OHA68187.1"/>
    </source>
</evidence>
<dbReference type="EMBL" id="MHTX01000021">
    <property type="protein sequence ID" value="OHA68187.1"/>
    <property type="molecule type" value="Genomic_DNA"/>
</dbReference>
<dbReference type="AlphaFoldDB" id="A0A1G2R638"/>
<dbReference type="Proteomes" id="UP000179258">
    <property type="component" value="Unassembled WGS sequence"/>
</dbReference>
<accession>A0A1G2R638</accession>
<organism evidence="1 2">
    <name type="scientific">Candidatus Wildermuthbacteria bacterium RIFCSPHIGHO2_02_FULL_47_17</name>
    <dbReference type="NCBI Taxonomy" id="1802452"/>
    <lineage>
        <taxon>Bacteria</taxon>
        <taxon>Candidatus Wildermuthiibacteriota</taxon>
    </lineage>
</organism>
<proteinExistence type="predicted"/>
<protein>
    <submittedName>
        <fullName evidence="1">Uncharacterized protein</fullName>
    </submittedName>
</protein>
<reference evidence="1 2" key="1">
    <citation type="journal article" date="2016" name="Nat. Commun.">
        <title>Thousands of microbial genomes shed light on interconnected biogeochemical processes in an aquifer system.</title>
        <authorList>
            <person name="Anantharaman K."/>
            <person name="Brown C.T."/>
            <person name="Hug L.A."/>
            <person name="Sharon I."/>
            <person name="Castelle C.J."/>
            <person name="Probst A.J."/>
            <person name="Thomas B.C."/>
            <person name="Singh A."/>
            <person name="Wilkins M.J."/>
            <person name="Karaoz U."/>
            <person name="Brodie E.L."/>
            <person name="Williams K.H."/>
            <person name="Hubbard S.S."/>
            <person name="Banfield J.F."/>
        </authorList>
    </citation>
    <scope>NUCLEOTIDE SEQUENCE [LARGE SCALE GENOMIC DNA]</scope>
</reference>
<evidence type="ECO:0000313" key="2">
    <source>
        <dbReference type="Proteomes" id="UP000179258"/>
    </source>
</evidence>